<feature type="region of interest" description="Disordered" evidence="1">
    <location>
        <begin position="60"/>
        <end position="79"/>
    </location>
</feature>
<organism evidence="3 4">
    <name type="scientific">Phialocephala subalpina</name>
    <dbReference type="NCBI Taxonomy" id="576137"/>
    <lineage>
        <taxon>Eukaryota</taxon>
        <taxon>Fungi</taxon>
        <taxon>Dikarya</taxon>
        <taxon>Ascomycota</taxon>
        <taxon>Pezizomycotina</taxon>
        <taxon>Leotiomycetes</taxon>
        <taxon>Helotiales</taxon>
        <taxon>Mollisiaceae</taxon>
        <taxon>Phialocephala</taxon>
        <taxon>Phialocephala fortinii species complex</taxon>
    </lineage>
</organism>
<dbReference type="PANTHER" id="PTHR33112">
    <property type="entry name" value="DOMAIN PROTEIN, PUTATIVE-RELATED"/>
    <property type="match status" value="1"/>
</dbReference>
<evidence type="ECO:0000313" key="3">
    <source>
        <dbReference type="EMBL" id="CZR66448.1"/>
    </source>
</evidence>
<dbReference type="Pfam" id="PF06985">
    <property type="entry name" value="HET"/>
    <property type="match status" value="1"/>
</dbReference>
<sequence length="700" mass="79844">MNQADQANRSFAAQLAPWSDVRSSPRLDDTAQFLHNEDASGSGQNQGHEDTEARRRLFKQEPDDSGAKQLHEDERRQWKESQALRSRRLLVRDNIHGVCGACQRIKGLSPFSHQDYEDLAKSAQDGCAPCGVIFTGLQPYHTSQGGPSVEVVVDRPNEQLWIREEGTSRSVCFDIYVLRFDDDKRLPTSVSEESIQAETDLYTHSDTLDFEDAFLFPTLHRMIPNGMDSLRTYQQIQHWLNNCRRNHPRCSMNGNFLHDATYPYPTRLLEIHRDKIKLVEHLVVSPLAPRSPYAILSYCWGDGHTMTTTSANLAYHLDGSPWMALPQTIQDAVLVCSRLGIKFIWVDALCVLQDSPEDWNSECKRMGDYYRWAVVTLSALDASGVHEGFLSSRTPLSTARLFRSVWDPQGYGGHPEERVLSTRIVHFAKSELLWECLTCSAREGLTELNDHRLDCSNIQYSGASDFKRALFIPNPSDHYNIADGAFAIWQRFVVEYSTRKLTRPEDRLHAIAGLALILAEKTGSPYCTGIFGNDLIELAWQKDLTEDEQTNPPALAPAPSWSWARPNSRVKFPFYNQDRLVSTLDARFEGYDGSISHGCLVVSAYFREMMMRPRNVEIRIAERAHMTKTHTIPQIRKEGCKCETEVEETLVYSLEITPHHANPDCWARVDVHIYPYVEGCRAYTQKYEFRDSPLSVFKLV</sequence>
<evidence type="ECO:0000256" key="1">
    <source>
        <dbReference type="SAM" id="MobiDB-lite"/>
    </source>
</evidence>
<keyword evidence="4" id="KW-1185">Reference proteome</keyword>
<dbReference type="EMBL" id="FJOG01000037">
    <property type="protein sequence ID" value="CZR66448.1"/>
    <property type="molecule type" value="Genomic_DNA"/>
</dbReference>
<gene>
    <name evidence="3" type="ORF">PAC_16349</name>
</gene>
<proteinExistence type="predicted"/>
<dbReference type="Proteomes" id="UP000184330">
    <property type="component" value="Unassembled WGS sequence"/>
</dbReference>
<name>A0A1L7XN50_9HELO</name>
<feature type="region of interest" description="Disordered" evidence="1">
    <location>
        <begin position="1"/>
        <end position="52"/>
    </location>
</feature>
<dbReference type="AlphaFoldDB" id="A0A1L7XN50"/>
<reference evidence="3 4" key="1">
    <citation type="submission" date="2016-03" db="EMBL/GenBank/DDBJ databases">
        <authorList>
            <person name="Ploux O."/>
        </authorList>
    </citation>
    <scope>NUCLEOTIDE SEQUENCE [LARGE SCALE GENOMIC DNA]</scope>
    <source>
        <strain evidence="3 4">UAMH 11012</strain>
    </source>
</reference>
<dbReference type="OrthoDB" id="5347061at2759"/>
<accession>A0A1L7XN50</accession>
<dbReference type="InterPro" id="IPR010730">
    <property type="entry name" value="HET"/>
</dbReference>
<evidence type="ECO:0000313" key="4">
    <source>
        <dbReference type="Proteomes" id="UP000184330"/>
    </source>
</evidence>
<feature type="domain" description="Heterokaryon incompatibility" evidence="2">
    <location>
        <begin position="293"/>
        <end position="399"/>
    </location>
</feature>
<feature type="compositionally biased region" description="Polar residues" evidence="1">
    <location>
        <begin position="1"/>
        <end position="11"/>
    </location>
</feature>
<protein>
    <recommendedName>
        <fullName evidence="2">Heterokaryon incompatibility domain-containing protein</fullName>
    </recommendedName>
</protein>
<dbReference type="PANTHER" id="PTHR33112:SF9">
    <property type="entry name" value="HETEROKARYON INCOMPATIBILITY DOMAIN-CONTAINING PROTEIN"/>
    <property type="match status" value="1"/>
</dbReference>
<dbReference type="STRING" id="576137.A0A1L7XN50"/>
<evidence type="ECO:0000259" key="2">
    <source>
        <dbReference type="Pfam" id="PF06985"/>
    </source>
</evidence>